<dbReference type="PANTHER" id="PTHR22834">
    <property type="entry name" value="NUCLEAR FUSION PROTEIN FUS2"/>
    <property type="match status" value="1"/>
</dbReference>
<evidence type="ECO:0000313" key="3">
    <source>
        <dbReference type="Proteomes" id="UP000826234"/>
    </source>
</evidence>
<evidence type="ECO:0000313" key="2">
    <source>
        <dbReference type="EMBL" id="KAH0629699.1"/>
    </source>
</evidence>
<dbReference type="InterPro" id="IPR000219">
    <property type="entry name" value="DH_dom"/>
</dbReference>
<protein>
    <recommendedName>
        <fullName evidence="1">DH domain-containing protein</fullName>
    </recommendedName>
</protein>
<proteinExistence type="predicted"/>
<dbReference type="InterPro" id="IPR051492">
    <property type="entry name" value="Dynamin-Rho_GEF"/>
</dbReference>
<dbReference type="Proteomes" id="UP000826234">
    <property type="component" value="Unassembled WGS sequence"/>
</dbReference>
<dbReference type="SUPFAM" id="SSF48065">
    <property type="entry name" value="DBL homology domain (DH-domain)"/>
    <property type="match status" value="1"/>
</dbReference>
<dbReference type="EMBL" id="JAIPUX010000439">
    <property type="protein sequence ID" value="KAH0629699.1"/>
    <property type="molecule type" value="Genomic_DNA"/>
</dbReference>
<dbReference type="Pfam" id="PF00621">
    <property type="entry name" value="RhoGEF"/>
    <property type="match status" value="1"/>
</dbReference>
<dbReference type="PANTHER" id="PTHR22834:SF9">
    <property type="entry name" value="RHO GUANINE NUCLEOTIDE EXCHANGE FACTOR 37"/>
    <property type="match status" value="1"/>
</dbReference>
<dbReference type="Gene3D" id="1.20.900.10">
    <property type="entry name" value="Dbl homology (DH) domain"/>
    <property type="match status" value="1"/>
</dbReference>
<gene>
    <name evidence="2" type="ORF">JD844_011973</name>
</gene>
<keyword evidence="3" id="KW-1185">Reference proteome</keyword>
<feature type="domain" description="DH" evidence="1">
    <location>
        <begin position="34"/>
        <end position="173"/>
    </location>
</feature>
<sequence>MANDSPEELPAEETPEAEKNIYETVTWPDKAEQNQQLAVEELINTEISYVHNLQLCISDIRIHLRNKQLFEVVLEAELEKSNHCANNSHFFAFEKWGHMLSTEKEVGHSPIVFFSCLNSTWKNCTLFQEFKEEMENVYKVYCANYDQALLLLEIYRKDPRLQKEILDTLTSTV</sequence>
<dbReference type="InterPro" id="IPR035899">
    <property type="entry name" value="DBL_dom_sf"/>
</dbReference>
<accession>A0ABQ7TIW1</accession>
<dbReference type="PROSITE" id="PS50010">
    <property type="entry name" value="DH_2"/>
    <property type="match status" value="1"/>
</dbReference>
<reference evidence="2 3" key="1">
    <citation type="journal article" date="2022" name="Gigascience">
        <title>A chromosome-level genome assembly and annotation of the desert horned lizard, Phrynosoma platyrhinos, provides insight into chromosomal rearrangements among reptiles.</title>
        <authorList>
            <person name="Koochekian N."/>
            <person name="Ascanio A."/>
            <person name="Farleigh K."/>
            <person name="Card D.C."/>
            <person name="Schield D.R."/>
            <person name="Castoe T.A."/>
            <person name="Jezkova T."/>
        </authorList>
    </citation>
    <scope>NUCLEOTIDE SEQUENCE [LARGE SCALE GENOMIC DNA]</scope>
    <source>
        <strain evidence="2">NK-2021</strain>
    </source>
</reference>
<organism evidence="2 3">
    <name type="scientific">Phrynosoma platyrhinos</name>
    <name type="common">Desert horned lizard</name>
    <dbReference type="NCBI Taxonomy" id="52577"/>
    <lineage>
        <taxon>Eukaryota</taxon>
        <taxon>Metazoa</taxon>
        <taxon>Chordata</taxon>
        <taxon>Craniata</taxon>
        <taxon>Vertebrata</taxon>
        <taxon>Euteleostomi</taxon>
        <taxon>Lepidosauria</taxon>
        <taxon>Squamata</taxon>
        <taxon>Bifurcata</taxon>
        <taxon>Unidentata</taxon>
        <taxon>Episquamata</taxon>
        <taxon>Toxicofera</taxon>
        <taxon>Iguania</taxon>
        <taxon>Phrynosomatidae</taxon>
        <taxon>Phrynosomatinae</taxon>
        <taxon>Phrynosoma</taxon>
    </lineage>
</organism>
<comment type="caution">
    <text evidence="2">The sequence shown here is derived from an EMBL/GenBank/DDBJ whole genome shotgun (WGS) entry which is preliminary data.</text>
</comment>
<name>A0ABQ7TIW1_PHRPL</name>
<evidence type="ECO:0000259" key="1">
    <source>
        <dbReference type="PROSITE" id="PS50010"/>
    </source>
</evidence>